<evidence type="ECO:0000256" key="4">
    <source>
        <dbReference type="ARBA" id="ARBA00022833"/>
    </source>
</evidence>
<name>A0A0W0G1T9_MONRR</name>
<comment type="caution">
    <text evidence="7">The sequence shown here is derived from an EMBL/GenBank/DDBJ whole genome shotgun (WGS) entry which is preliminary data.</text>
</comment>
<dbReference type="InterPro" id="IPR052035">
    <property type="entry name" value="ZnF_BED_domain_contain"/>
</dbReference>
<accession>A0A0W0G1T9</accession>
<dbReference type="PANTHER" id="PTHR46481:SF10">
    <property type="entry name" value="ZINC FINGER BED DOMAIN-CONTAINING PROTEIN 39"/>
    <property type="match status" value="1"/>
</dbReference>
<evidence type="ECO:0000256" key="5">
    <source>
        <dbReference type="ARBA" id="ARBA00023242"/>
    </source>
</evidence>
<dbReference type="AlphaFoldDB" id="A0A0W0G1T9"/>
<dbReference type="EMBL" id="LATX01001317">
    <property type="protein sequence ID" value="KTB42553.1"/>
    <property type="molecule type" value="Genomic_DNA"/>
</dbReference>
<dbReference type="GO" id="GO:0008270">
    <property type="term" value="F:zinc ion binding"/>
    <property type="evidence" value="ECO:0007669"/>
    <property type="project" value="UniProtKB-KW"/>
</dbReference>
<sequence length="351" mass="40043">MAITAHWIQKAVITERITKGVESRSILKSHTKVIAFHKVPVSHTGAHLAEAFLYLLNHVGILKKVSWAPHAFQHVLSKEETPCLTYTIPSFHAVINKWEDLQVKHLKLAEIIQEGINKLTDYLDKVKDVPVYFLSMIINPDMKMRWINRKIPECKREILQTLYDKLQTQHSMTSALQQSRNAPQPARSTLDQDDDWVTDMLGLGEEKSHGTGNVESEVAEYLKDTSVVPEGKNRLLKYWEANQTRYSTLFALAVNLLPVQGTSVSCKWLFSSSHHTKTDLQATLGNKLMEALQILKNNIKKNRPLNLMKHMNWTLELAEQVDMMLNMEDHVLETINANEFAASLSPCSFVH</sequence>
<comment type="subcellular location">
    <subcellularLocation>
        <location evidence="1">Nucleus</location>
    </subcellularLocation>
</comment>
<keyword evidence="3" id="KW-0863">Zinc-finger</keyword>
<evidence type="ECO:0000259" key="6">
    <source>
        <dbReference type="Pfam" id="PF05699"/>
    </source>
</evidence>
<dbReference type="GO" id="GO:0005634">
    <property type="term" value="C:nucleus"/>
    <property type="evidence" value="ECO:0007669"/>
    <property type="project" value="UniProtKB-SubCell"/>
</dbReference>
<protein>
    <recommendedName>
        <fullName evidence="6">HAT C-terminal dimerisation domain-containing protein</fullName>
    </recommendedName>
</protein>
<keyword evidence="2" id="KW-0479">Metal-binding</keyword>
<reference evidence="7 8" key="1">
    <citation type="submission" date="2015-12" db="EMBL/GenBank/DDBJ databases">
        <title>Draft genome sequence of Moniliophthora roreri, the causal agent of frosty pod rot of cacao.</title>
        <authorList>
            <person name="Aime M.C."/>
            <person name="Diaz-Valderrama J.R."/>
            <person name="Kijpornyongpan T."/>
            <person name="Phillips-Mora W."/>
        </authorList>
    </citation>
    <scope>NUCLEOTIDE SEQUENCE [LARGE SCALE GENOMIC DNA]</scope>
    <source>
        <strain evidence="7 8">MCA 2952</strain>
    </source>
</reference>
<dbReference type="SUPFAM" id="SSF53098">
    <property type="entry name" value="Ribonuclease H-like"/>
    <property type="match status" value="1"/>
</dbReference>
<keyword evidence="4" id="KW-0862">Zinc</keyword>
<evidence type="ECO:0000313" key="8">
    <source>
        <dbReference type="Proteomes" id="UP000054988"/>
    </source>
</evidence>
<evidence type="ECO:0000256" key="2">
    <source>
        <dbReference type="ARBA" id="ARBA00022723"/>
    </source>
</evidence>
<evidence type="ECO:0000256" key="3">
    <source>
        <dbReference type="ARBA" id="ARBA00022771"/>
    </source>
</evidence>
<dbReference type="GO" id="GO:0046983">
    <property type="term" value="F:protein dimerization activity"/>
    <property type="evidence" value="ECO:0007669"/>
    <property type="project" value="InterPro"/>
</dbReference>
<evidence type="ECO:0000313" key="7">
    <source>
        <dbReference type="EMBL" id="KTB42553.1"/>
    </source>
</evidence>
<organism evidence="7 8">
    <name type="scientific">Moniliophthora roreri</name>
    <name type="common">Frosty pod rot fungus</name>
    <name type="synonym">Monilia roreri</name>
    <dbReference type="NCBI Taxonomy" id="221103"/>
    <lineage>
        <taxon>Eukaryota</taxon>
        <taxon>Fungi</taxon>
        <taxon>Dikarya</taxon>
        <taxon>Basidiomycota</taxon>
        <taxon>Agaricomycotina</taxon>
        <taxon>Agaricomycetes</taxon>
        <taxon>Agaricomycetidae</taxon>
        <taxon>Agaricales</taxon>
        <taxon>Marasmiineae</taxon>
        <taxon>Marasmiaceae</taxon>
        <taxon>Moniliophthora</taxon>
    </lineage>
</organism>
<proteinExistence type="predicted"/>
<dbReference type="InterPro" id="IPR012337">
    <property type="entry name" value="RNaseH-like_sf"/>
</dbReference>
<dbReference type="Proteomes" id="UP000054988">
    <property type="component" value="Unassembled WGS sequence"/>
</dbReference>
<gene>
    <name evidence="7" type="ORF">WG66_4838</name>
</gene>
<dbReference type="Pfam" id="PF05699">
    <property type="entry name" value="Dimer_Tnp_hAT"/>
    <property type="match status" value="1"/>
</dbReference>
<dbReference type="PANTHER" id="PTHR46481">
    <property type="entry name" value="ZINC FINGER BED DOMAIN-CONTAINING PROTEIN 4"/>
    <property type="match status" value="1"/>
</dbReference>
<keyword evidence="5" id="KW-0539">Nucleus</keyword>
<dbReference type="InterPro" id="IPR008906">
    <property type="entry name" value="HATC_C_dom"/>
</dbReference>
<feature type="domain" description="HAT C-terminal dimerisation" evidence="6">
    <location>
        <begin position="218"/>
        <end position="299"/>
    </location>
</feature>
<evidence type="ECO:0000256" key="1">
    <source>
        <dbReference type="ARBA" id="ARBA00004123"/>
    </source>
</evidence>